<dbReference type="EMBL" id="CP150886">
    <property type="protein sequence ID" value="WZB86349.1"/>
    <property type="molecule type" value="Genomic_DNA"/>
</dbReference>
<keyword evidence="5 8" id="KW-0812">Transmembrane</keyword>
<protein>
    <submittedName>
        <fullName evidence="10">Glycosyltransferase family 39 protein</fullName>
        <ecNumber evidence="10">2.4.-.-</ecNumber>
    </submittedName>
</protein>
<evidence type="ECO:0000256" key="3">
    <source>
        <dbReference type="ARBA" id="ARBA00022676"/>
    </source>
</evidence>
<dbReference type="RefSeq" id="WP_353929263.1">
    <property type="nucleotide sequence ID" value="NZ_CP150886.1"/>
</dbReference>
<dbReference type="PANTHER" id="PTHR33908">
    <property type="entry name" value="MANNOSYLTRANSFERASE YKCB-RELATED"/>
    <property type="match status" value="1"/>
</dbReference>
<evidence type="ECO:0000256" key="5">
    <source>
        <dbReference type="ARBA" id="ARBA00022692"/>
    </source>
</evidence>
<keyword evidence="6 8" id="KW-1133">Transmembrane helix</keyword>
<evidence type="ECO:0000256" key="6">
    <source>
        <dbReference type="ARBA" id="ARBA00022989"/>
    </source>
</evidence>
<evidence type="ECO:0000256" key="1">
    <source>
        <dbReference type="ARBA" id="ARBA00004651"/>
    </source>
</evidence>
<keyword evidence="2" id="KW-1003">Cell membrane</keyword>
<evidence type="ECO:0000256" key="4">
    <source>
        <dbReference type="ARBA" id="ARBA00022679"/>
    </source>
</evidence>
<feature type="transmembrane region" description="Helical" evidence="8">
    <location>
        <begin position="110"/>
        <end position="130"/>
    </location>
</feature>
<evidence type="ECO:0000313" key="11">
    <source>
        <dbReference type="Proteomes" id="UP001483337"/>
    </source>
</evidence>
<dbReference type="InterPro" id="IPR038731">
    <property type="entry name" value="RgtA/B/C-like"/>
</dbReference>
<name>A0ABZ2UMV4_9CYAN</name>
<keyword evidence="11" id="KW-1185">Reference proteome</keyword>
<reference evidence="10 11" key="1">
    <citation type="submission" date="2024-04" db="EMBL/GenBank/DDBJ databases">
        <title>Okeanomitos corallinicola gen. &amp; sp. nov. (Nostocales, Cyanobacteria), a new toxic marine heterocyst-forming cyanobacterium from a coral reef.</title>
        <authorList>
            <person name="Li H."/>
            <person name="Li R."/>
            <person name="Kang J."/>
            <person name="Hii K.S."/>
            <person name="Mohamed H.F."/>
            <person name="Xu X."/>
            <person name="Luo Z."/>
        </authorList>
    </citation>
    <scope>NUCLEOTIDE SEQUENCE [LARGE SCALE GENOMIC DNA]</scope>
    <source>
        <strain evidence="10 11">TIOX110</strain>
    </source>
</reference>
<evidence type="ECO:0000259" key="9">
    <source>
        <dbReference type="Pfam" id="PF13231"/>
    </source>
</evidence>
<comment type="subcellular location">
    <subcellularLocation>
        <location evidence="1">Cell membrane</location>
        <topology evidence="1">Multi-pass membrane protein</topology>
    </subcellularLocation>
</comment>
<dbReference type="PANTHER" id="PTHR33908:SF11">
    <property type="entry name" value="MEMBRANE PROTEIN"/>
    <property type="match status" value="1"/>
</dbReference>
<organism evidence="10 11">
    <name type="scientific">Okeanomitos corallinicola TIOX110</name>
    <dbReference type="NCBI Taxonomy" id="3133117"/>
    <lineage>
        <taxon>Bacteria</taxon>
        <taxon>Bacillati</taxon>
        <taxon>Cyanobacteriota</taxon>
        <taxon>Cyanophyceae</taxon>
        <taxon>Nostocales</taxon>
        <taxon>Aphanizomenonaceae</taxon>
        <taxon>Okeanomitos</taxon>
    </lineage>
</organism>
<sequence>MPIEKVFEFDPDEGIALTQANLYSKGIINSHLQSWSDQPPLFPILISKYLDFFSIHISNARILTLLFATLLIWSFGQILRLSVGKSTAIITIFLLIISINFLRLSVSVMKAIPCLSLGMLSIYFSILYTLNLQRHWLILSGIILALSLQIKMIMIFLMPIIIIYLLISSYEISLPGLKNISTPNIVNLLKSPISIWLFSLSTVFITIGLITQSLNLEKILLFHLSPNLKDNFSTHNSFQDVIYIYLQNFDALLLSLLGCKYQNATEKDINNTFQKHIYKIPVSWLIIITIIFLKHKPIWYHYIILISVPLIWLSAYGIKEVLEQLKLVKIQQYQFSKFALFTICFTLLVIPVKLGVIQWENHSFIQKSSVRFANLERILSYKNQSQWLFTDIGMYGFYSQLNIPPEITVISRKRLGSGTLKSDFLIKVLEKYQPEQILINRFPHLADLIKPYVEKYYQEIYTDKSTKHYLKNDIQKIP</sequence>
<proteinExistence type="predicted"/>
<evidence type="ECO:0000256" key="2">
    <source>
        <dbReference type="ARBA" id="ARBA00022475"/>
    </source>
</evidence>
<feature type="transmembrane region" description="Helical" evidence="8">
    <location>
        <begin position="142"/>
        <end position="167"/>
    </location>
</feature>
<keyword evidence="3 10" id="KW-0328">Glycosyltransferase</keyword>
<dbReference type="GO" id="GO:0016757">
    <property type="term" value="F:glycosyltransferase activity"/>
    <property type="evidence" value="ECO:0007669"/>
    <property type="project" value="UniProtKB-KW"/>
</dbReference>
<keyword evidence="7 8" id="KW-0472">Membrane</keyword>
<evidence type="ECO:0000313" key="10">
    <source>
        <dbReference type="EMBL" id="WZB86349.1"/>
    </source>
</evidence>
<feature type="transmembrane region" description="Helical" evidence="8">
    <location>
        <begin position="277"/>
        <end position="293"/>
    </location>
</feature>
<feature type="transmembrane region" description="Helical" evidence="8">
    <location>
        <begin position="52"/>
        <end position="75"/>
    </location>
</feature>
<feature type="transmembrane region" description="Helical" evidence="8">
    <location>
        <begin position="87"/>
        <end position="104"/>
    </location>
</feature>
<evidence type="ECO:0000256" key="7">
    <source>
        <dbReference type="ARBA" id="ARBA00023136"/>
    </source>
</evidence>
<accession>A0ABZ2UMV4</accession>
<feature type="transmembrane region" description="Helical" evidence="8">
    <location>
        <begin position="338"/>
        <end position="359"/>
    </location>
</feature>
<feature type="domain" description="Glycosyltransferase RgtA/B/C/D-like" evidence="9">
    <location>
        <begin position="37"/>
        <end position="169"/>
    </location>
</feature>
<dbReference type="Proteomes" id="UP001483337">
    <property type="component" value="Chromosome"/>
</dbReference>
<feature type="transmembrane region" description="Helical" evidence="8">
    <location>
        <begin position="299"/>
        <end position="318"/>
    </location>
</feature>
<keyword evidence="4 10" id="KW-0808">Transferase</keyword>
<feature type="transmembrane region" description="Helical" evidence="8">
    <location>
        <begin position="193"/>
        <end position="211"/>
    </location>
</feature>
<dbReference type="EC" id="2.4.-.-" evidence="10"/>
<evidence type="ECO:0000256" key="8">
    <source>
        <dbReference type="SAM" id="Phobius"/>
    </source>
</evidence>
<dbReference type="InterPro" id="IPR050297">
    <property type="entry name" value="LipidA_mod_glycosyltrf_83"/>
</dbReference>
<gene>
    <name evidence="10" type="ORF">WJM97_13145</name>
</gene>
<dbReference type="Pfam" id="PF13231">
    <property type="entry name" value="PMT_2"/>
    <property type="match status" value="1"/>
</dbReference>